<feature type="non-terminal residue" evidence="1">
    <location>
        <position position="87"/>
    </location>
</feature>
<reference evidence="1" key="1">
    <citation type="journal article" date="2021" name="New Phytol.">
        <title>Evolutionary innovations through gain and loss of genes in the ectomycorrhizal Boletales.</title>
        <authorList>
            <person name="Wu G."/>
            <person name="Miyauchi S."/>
            <person name="Morin E."/>
            <person name="Kuo A."/>
            <person name="Drula E."/>
            <person name="Varga T."/>
            <person name="Kohler A."/>
            <person name="Feng B."/>
            <person name="Cao Y."/>
            <person name="Lipzen A."/>
            <person name="Daum C."/>
            <person name="Hundley H."/>
            <person name="Pangilinan J."/>
            <person name="Johnson J."/>
            <person name="Barry K."/>
            <person name="LaButti K."/>
            <person name="Ng V."/>
            <person name="Ahrendt S."/>
            <person name="Min B."/>
            <person name="Choi I.G."/>
            <person name="Park H."/>
            <person name="Plett J.M."/>
            <person name="Magnuson J."/>
            <person name="Spatafora J.W."/>
            <person name="Nagy L.G."/>
            <person name="Henrissat B."/>
            <person name="Grigoriev I.V."/>
            <person name="Yang Z.L."/>
            <person name="Xu J."/>
            <person name="Martin F.M."/>
        </authorList>
    </citation>
    <scope>NUCLEOTIDE SEQUENCE</scope>
    <source>
        <strain evidence="1">ATCC 28755</strain>
    </source>
</reference>
<sequence length="87" mass="9177">ASEDTETLIAIVSSLLKVEIPEPGVLLDAIVSNNGNVQAAANVLNQGSSRKQPKNAQPKKRKRPLGLDDWLSNASDPSSAASGSKRR</sequence>
<dbReference type="Proteomes" id="UP000790377">
    <property type="component" value="Unassembled WGS sequence"/>
</dbReference>
<evidence type="ECO:0000313" key="1">
    <source>
        <dbReference type="EMBL" id="KAH7909717.1"/>
    </source>
</evidence>
<feature type="non-terminal residue" evidence="1">
    <location>
        <position position="1"/>
    </location>
</feature>
<protein>
    <submittedName>
        <fullName evidence="1">Uncharacterized protein</fullName>
    </submittedName>
</protein>
<proteinExistence type="predicted"/>
<gene>
    <name evidence="1" type="ORF">BJ138DRAFT_966278</name>
</gene>
<dbReference type="EMBL" id="MU267745">
    <property type="protein sequence ID" value="KAH7909717.1"/>
    <property type="molecule type" value="Genomic_DNA"/>
</dbReference>
<keyword evidence="2" id="KW-1185">Reference proteome</keyword>
<accession>A0ACB8A8Z7</accession>
<comment type="caution">
    <text evidence="1">The sequence shown here is derived from an EMBL/GenBank/DDBJ whole genome shotgun (WGS) entry which is preliminary data.</text>
</comment>
<name>A0ACB8A8Z7_9AGAM</name>
<evidence type="ECO:0000313" key="2">
    <source>
        <dbReference type="Proteomes" id="UP000790377"/>
    </source>
</evidence>
<organism evidence="1 2">
    <name type="scientific">Hygrophoropsis aurantiaca</name>
    <dbReference type="NCBI Taxonomy" id="72124"/>
    <lineage>
        <taxon>Eukaryota</taxon>
        <taxon>Fungi</taxon>
        <taxon>Dikarya</taxon>
        <taxon>Basidiomycota</taxon>
        <taxon>Agaricomycotina</taxon>
        <taxon>Agaricomycetes</taxon>
        <taxon>Agaricomycetidae</taxon>
        <taxon>Boletales</taxon>
        <taxon>Coniophorineae</taxon>
        <taxon>Hygrophoropsidaceae</taxon>
        <taxon>Hygrophoropsis</taxon>
    </lineage>
</organism>